<feature type="non-terminal residue" evidence="3">
    <location>
        <position position="334"/>
    </location>
</feature>
<evidence type="ECO:0000313" key="4">
    <source>
        <dbReference type="Proteomes" id="UP000054485"/>
    </source>
</evidence>
<organism evidence="3 4">
    <name type="scientific">Suillus luteus UH-Slu-Lm8-n1</name>
    <dbReference type="NCBI Taxonomy" id="930992"/>
    <lineage>
        <taxon>Eukaryota</taxon>
        <taxon>Fungi</taxon>
        <taxon>Dikarya</taxon>
        <taxon>Basidiomycota</taxon>
        <taxon>Agaricomycotina</taxon>
        <taxon>Agaricomycetes</taxon>
        <taxon>Agaricomycetidae</taxon>
        <taxon>Boletales</taxon>
        <taxon>Suillineae</taxon>
        <taxon>Suillaceae</taxon>
        <taxon>Suillus</taxon>
    </lineage>
</organism>
<keyword evidence="4" id="KW-1185">Reference proteome</keyword>
<dbReference type="EMBL" id="KN835656">
    <property type="protein sequence ID" value="KIK35164.1"/>
    <property type="molecule type" value="Genomic_DNA"/>
</dbReference>
<dbReference type="Pfam" id="PF18721">
    <property type="entry name" value="CxC6"/>
    <property type="match status" value="1"/>
</dbReference>
<protein>
    <recommendedName>
        <fullName evidence="5">CxC5 like cysteine cluster associated with KDZ domain-containing protein</fullName>
    </recommendedName>
</protein>
<dbReference type="HOGENOM" id="CLU_074887_0_0_1"/>
<proteinExistence type="predicted"/>
<dbReference type="InParanoid" id="A0A0D0AAN0"/>
<dbReference type="InterPro" id="IPR040898">
    <property type="entry name" value="CxC6"/>
</dbReference>
<evidence type="ECO:0000259" key="2">
    <source>
        <dbReference type="Pfam" id="PF18721"/>
    </source>
</evidence>
<dbReference type="Pfam" id="PF18718">
    <property type="entry name" value="CxC5"/>
    <property type="match status" value="1"/>
</dbReference>
<feature type="domain" description="CxC6 like cysteine cluster associated with KDZ" evidence="2">
    <location>
        <begin position="309"/>
        <end position="332"/>
    </location>
</feature>
<evidence type="ECO:0008006" key="5">
    <source>
        <dbReference type="Google" id="ProtNLM"/>
    </source>
</evidence>
<name>A0A0D0AAN0_9AGAM</name>
<feature type="domain" description="CxC5 like cysteine cluster associated with KDZ" evidence="1">
    <location>
        <begin position="87"/>
        <end position="207"/>
    </location>
</feature>
<reference evidence="3 4" key="1">
    <citation type="submission" date="2014-04" db="EMBL/GenBank/DDBJ databases">
        <authorList>
            <consortium name="DOE Joint Genome Institute"/>
            <person name="Kuo A."/>
            <person name="Ruytinx J."/>
            <person name="Rineau F."/>
            <person name="Colpaert J."/>
            <person name="Kohler A."/>
            <person name="Nagy L.G."/>
            <person name="Floudas D."/>
            <person name="Copeland A."/>
            <person name="Barry K.W."/>
            <person name="Cichocki N."/>
            <person name="Veneault-Fourrey C."/>
            <person name="LaButti K."/>
            <person name="Lindquist E.A."/>
            <person name="Lipzen A."/>
            <person name="Lundell T."/>
            <person name="Morin E."/>
            <person name="Murat C."/>
            <person name="Sun H."/>
            <person name="Tunlid A."/>
            <person name="Henrissat B."/>
            <person name="Grigoriev I.V."/>
            <person name="Hibbett D.S."/>
            <person name="Martin F."/>
            <person name="Nordberg H.P."/>
            <person name="Cantor M.N."/>
            <person name="Hua S.X."/>
        </authorList>
    </citation>
    <scope>NUCLEOTIDE SEQUENCE [LARGE SCALE GENOMIC DNA]</scope>
    <source>
        <strain evidence="3 4">UH-Slu-Lm8-n1</strain>
    </source>
</reference>
<evidence type="ECO:0000259" key="1">
    <source>
        <dbReference type="Pfam" id="PF18718"/>
    </source>
</evidence>
<reference evidence="4" key="2">
    <citation type="submission" date="2015-01" db="EMBL/GenBank/DDBJ databases">
        <title>Evolutionary Origins and Diversification of the Mycorrhizal Mutualists.</title>
        <authorList>
            <consortium name="DOE Joint Genome Institute"/>
            <consortium name="Mycorrhizal Genomics Consortium"/>
            <person name="Kohler A."/>
            <person name="Kuo A."/>
            <person name="Nagy L.G."/>
            <person name="Floudas D."/>
            <person name="Copeland A."/>
            <person name="Barry K.W."/>
            <person name="Cichocki N."/>
            <person name="Veneault-Fourrey C."/>
            <person name="LaButti K."/>
            <person name="Lindquist E.A."/>
            <person name="Lipzen A."/>
            <person name="Lundell T."/>
            <person name="Morin E."/>
            <person name="Murat C."/>
            <person name="Riley R."/>
            <person name="Ohm R."/>
            <person name="Sun H."/>
            <person name="Tunlid A."/>
            <person name="Henrissat B."/>
            <person name="Grigoriev I.V."/>
            <person name="Hibbett D.S."/>
            <person name="Martin F."/>
        </authorList>
    </citation>
    <scope>NUCLEOTIDE SEQUENCE [LARGE SCALE GENOMIC DNA]</scope>
    <source>
        <strain evidence="4">UH-Slu-Lm8-n1</strain>
    </source>
</reference>
<dbReference type="Proteomes" id="UP000054485">
    <property type="component" value="Unassembled WGS sequence"/>
</dbReference>
<gene>
    <name evidence="3" type="ORF">CY34DRAFT_96614</name>
</gene>
<dbReference type="AlphaFoldDB" id="A0A0D0AAN0"/>
<dbReference type="InterPro" id="IPR041539">
    <property type="entry name" value="CxC5"/>
</dbReference>
<accession>A0A0D0AAN0</accession>
<dbReference type="STRING" id="930992.A0A0D0AAN0"/>
<sequence length="334" mass="37960">SFLHCTKILKEDILQPQPHHVSIFRAPPFLPASVTSFLAASLEMPPEAVGVLWSLVKDIVWELPSSTEASADDETAFRIYGHELGLTKRTLYPPIKICTNHECAAWQRRSLLKKEEPHCIVLFTHSKGAKPGWTIHLKCQECNTNYQASYSVNGAVQTYYRGMPQYIQVANHQFIELQLAMHWMDLMQIAYVFSLTSHTTNCANLYAIAQTRYDLGDSDDHWQFGNTLMTEQVWDCFTLLALLDDHQQRDESLIVPHNGDQKNCFTGTMYARNARIMLQGQDELPHTCLRCMCIFKSPDGGLHRTKVIVTDGLTVGCPCCAIPWCKNPLDNNWL</sequence>
<evidence type="ECO:0000313" key="3">
    <source>
        <dbReference type="EMBL" id="KIK35164.1"/>
    </source>
</evidence>
<dbReference type="OrthoDB" id="2618502at2759"/>